<evidence type="ECO:0000256" key="1">
    <source>
        <dbReference type="SAM" id="MobiDB-lite"/>
    </source>
</evidence>
<proteinExistence type="predicted"/>
<reference evidence="2 3" key="1">
    <citation type="journal article" date="2021" name="MBio">
        <title>A New Model Trypanosomatid, Novymonas esmeraldas: Genomic Perception of Its 'Candidatus Pandoraea novymonadis' Endosymbiont.</title>
        <authorList>
            <person name="Zakharova A."/>
            <person name="Saura A."/>
            <person name="Butenko A."/>
            <person name="Podesvova L."/>
            <person name="Warmusova S."/>
            <person name="Kostygov A.Y."/>
            <person name="Nenarokova A."/>
            <person name="Lukes J."/>
            <person name="Opperdoes F.R."/>
            <person name="Yurchenko V."/>
        </authorList>
    </citation>
    <scope>NUCLEOTIDE SEQUENCE [LARGE SCALE GENOMIC DNA]</scope>
    <source>
        <strain evidence="2 3">E262AT.01</strain>
    </source>
</reference>
<gene>
    <name evidence="2" type="ORF">NESM_000395000</name>
</gene>
<evidence type="ECO:0000313" key="2">
    <source>
        <dbReference type="EMBL" id="KAK7194750.1"/>
    </source>
</evidence>
<feature type="region of interest" description="Disordered" evidence="1">
    <location>
        <begin position="104"/>
        <end position="123"/>
    </location>
</feature>
<keyword evidence="3" id="KW-1185">Reference proteome</keyword>
<name>A0AAW0EP80_9TRYP</name>
<dbReference type="SUPFAM" id="SSF57903">
    <property type="entry name" value="FYVE/PHD zinc finger"/>
    <property type="match status" value="1"/>
</dbReference>
<accession>A0AAW0EP80</accession>
<evidence type="ECO:0000313" key="3">
    <source>
        <dbReference type="Proteomes" id="UP001430356"/>
    </source>
</evidence>
<comment type="caution">
    <text evidence="2">The sequence shown here is derived from an EMBL/GenBank/DDBJ whole genome shotgun (WGS) entry which is preliminary data.</text>
</comment>
<sequence length="144" mass="15659">MGQSLNPLRTHEEVPDAVKLAVLPVDYTPAAEENRPSDRELCEDCREYFGWFCWSTNCDWCGRQLCTRCCPDRHLLGGKPGCTACTRKAFQARRLSMLEDHLDNAGMPPPRQQGAMMGSAPISSAPAAAGGADALSLREAYAAA</sequence>
<dbReference type="EMBL" id="JAECZO010000041">
    <property type="protein sequence ID" value="KAK7194750.1"/>
    <property type="molecule type" value="Genomic_DNA"/>
</dbReference>
<feature type="compositionally biased region" description="Low complexity" evidence="1">
    <location>
        <begin position="114"/>
        <end position="123"/>
    </location>
</feature>
<protein>
    <submittedName>
        <fullName evidence="2">Uncharacterized protein</fullName>
    </submittedName>
</protein>
<organism evidence="2 3">
    <name type="scientific">Novymonas esmeraldas</name>
    <dbReference type="NCBI Taxonomy" id="1808958"/>
    <lineage>
        <taxon>Eukaryota</taxon>
        <taxon>Discoba</taxon>
        <taxon>Euglenozoa</taxon>
        <taxon>Kinetoplastea</taxon>
        <taxon>Metakinetoplastina</taxon>
        <taxon>Trypanosomatida</taxon>
        <taxon>Trypanosomatidae</taxon>
        <taxon>Novymonas</taxon>
    </lineage>
</organism>
<dbReference type="AlphaFoldDB" id="A0AAW0EP80"/>
<dbReference type="Proteomes" id="UP001430356">
    <property type="component" value="Unassembled WGS sequence"/>
</dbReference>
<dbReference type="InterPro" id="IPR011011">
    <property type="entry name" value="Znf_FYVE_PHD"/>
</dbReference>